<comment type="caution">
    <text evidence="1">The sequence shown here is derived from an EMBL/GenBank/DDBJ whole genome shotgun (WGS) entry which is preliminary data.</text>
</comment>
<keyword evidence="2" id="KW-1185">Reference proteome</keyword>
<organism evidence="1 2">
    <name type="scientific">Trifolium pratense</name>
    <name type="common">Red clover</name>
    <dbReference type="NCBI Taxonomy" id="57577"/>
    <lineage>
        <taxon>Eukaryota</taxon>
        <taxon>Viridiplantae</taxon>
        <taxon>Streptophyta</taxon>
        <taxon>Embryophyta</taxon>
        <taxon>Tracheophyta</taxon>
        <taxon>Spermatophyta</taxon>
        <taxon>Magnoliopsida</taxon>
        <taxon>eudicotyledons</taxon>
        <taxon>Gunneridae</taxon>
        <taxon>Pentapetalae</taxon>
        <taxon>rosids</taxon>
        <taxon>fabids</taxon>
        <taxon>Fabales</taxon>
        <taxon>Fabaceae</taxon>
        <taxon>Papilionoideae</taxon>
        <taxon>50 kb inversion clade</taxon>
        <taxon>NPAAA clade</taxon>
        <taxon>Hologalegina</taxon>
        <taxon>IRL clade</taxon>
        <taxon>Trifolieae</taxon>
        <taxon>Trifolium</taxon>
    </lineage>
</organism>
<protein>
    <submittedName>
        <fullName evidence="1">Uncharacterized protein</fullName>
    </submittedName>
</protein>
<reference evidence="1" key="1">
    <citation type="submission" date="2023-10" db="EMBL/GenBank/DDBJ databases">
        <authorList>
            <person name="Rodriguez Cubillos JULIANA M."/>
            <person name="De Vega J."/>
        </authorList>
    </citation>
    <scope>NUCLEOTIDE SEQUENCE</scope>
</reference>
<dbReference type="EMBL" id="CASHSV030000716">
    <property type="protein sequence ID" value="CAJ2673176.1"/>
    <property type="molecule type" value="Genomic_DNA"/>
</dbReference>
<evidence type="ECO:0000313" key="1">
    <source>
        <dbReference type="EMBL" id="CAJ2673176.1"/>
    </source>
</evidence>
<sequence>MEEWNALRDQPRYSSQVGSGSSGSKRSHESDACGSNSVGSSARPIGRDAAKKKGKKKASTPTEVVDKEWDNYMKMKEKEMEHLTMVVSNQQEKNKPKKMKMYLKLSSEENLDDRKKAMLDTLAQKLERRKKILEDGAPSSRKYVNRDHPAANQRLIDDYFANEPTYDDAMFRRRYRMQKHLFLRIVGDLSSSDNYFTQRADAAKKEGISPLAKCTTTMRMLAYGIAADAVDEYIKIGGTTASECLRRFCKGIIRLYEQVYLRAPTQDDLQKILHGKTPSVNLYVNQRPYDMTYYLADGIYPSYPTFVKSIRLPQSEPDKLFAKYQEGCRKDIERAFGVLQARFKIIREPARLWDIADLSIIMRSCIILHNMIVEDERDSYAQRWTDFEQSDESGSSAPRPYSTEYYPLLQIMCVLDLSSVIKKLITNCKQI</sequence>
<dbReference type="Proteomes" id="UP001177021">
    <property type="component" value="Unassembled WGS sequence"/>
</dbReference>
<gene>
    <name evidence="1" type="ORF">MILVUS5_LOCUS36691</name>
</gene>
<accession>A0ACB0LUI3</accession>
<evidence type="ECO:0000313" key="2">
    <source>
        <dbReference type="Proteomes" id="UP001177021"/>
    </source>
</evidence>
<name>A0ACB0LUI3_TRIPR</name>
<proteinExistence type="predicted"/>